<name>A0ACC1IG14_9FUNG</name>
<keyword evidence="1" id="KW-0240">DNA-directed RNA polymerase</keyword>
<dbReference type="Proteomes" id="UP001150581">
    <property type="component" value="Unassembled WGS sequence"/>
</dbReference>
<proteinExistence type="predicted"/>
<keyword evidence="2" id="KW-1185">Reference proteome</keyword>
<comment type="caution">
    <text evidence="1">The sequence shown here is derived from an EMBL/GenBank/DDBJ whole genome shotgun (WGS) entry which is preliminary data.</text>
</comment>
<reference evidence="1" key="1">
    <citation type="submission" date="2022-07" db="EMBL/GenBank/DDBJ databases">
        <title>Phylogenomic reconstructions and comparative analyses of Kickxellomycotina fungi.</title>
        <authorList>
            <person name="Reynolds N.K."/>
            <person name="Stajich J.E."/>
            <person name="Barry K."/>
            <person name="Grigoriev I.V."/>
            <person name="Crous P."/>
            <person name="Smith M.E."/>
        </authorList>
    </citation>
    <scope>NUCLEOTIDE SEQUENCE</scope>
    <source>
        <strain evidence="1">Benny 63K</strain>
    </source>
</reference>
<dbReference type="EMBL" id="JANBPG010000830">
    <property type="protein sequence ID" value="KAJ1893464.1"/>
    <property type="molecule type" value="Genomic_DNA"/>
</dbReference>
<feature type="non-terminal residue" evidence="1">
    <location>
        <position position="1"/>
    </location>
</feature>
<keyword evidence="1" id="KW-0804">Transcription</keyword>
<accession>A0ACC1IG14</accession>
<organism evidence="1 2">
    <name type="scientific">Kickxella alabastrina</name>
    <dbReference type="NCBI Taxonomy" id="61397"/>
    <lineage>
        <taxon>Eukaryota</taxon>
        <taxon>Fungi</taxon>
        <taxon>Fungi incertae sedis</taxon>
        <taxon>Zoopagomycota</taxon>
        <taxon>Kickxellomycotina</taxon>
        <taxon>Kickxellomycetes</taxon>
        <taxon>Kickxellales</taxon>
        <taxon>Kickxellaceae</taxon>
        <taxon>Kickxella</taxon>
    </lineage>
</organism>
<evidence type="ECO:0000313" key="1">
    <source>
        <dbReference type="EMBL" id="KAJ1893464.1"/>
    </source>
</evidence>
<sequence>EEWANVDSIEISCPKCLHERAYFKQIQMRSADEPMTVFFRCCSTSCNFNWKEN</sequence>
<evidence type="ECO:0000313" key="2">
    <source>
        <dbReference type="Proteomes" id="UP001150581"/>
    </source>
</evidence>
<protein>
    <submittedName>
        <fullName evidence="1">DNA-directed RNA polymerase III subunit RPC10</fullName>
    </submittedName>
</protein>
<gene>
    <name evidence="1" type="primary">POLR3K_2</name>
    <name evidence="1" type="ORF">LPJ66_005736</name>
</gene>